<protein>
    <recommendedName>
        <fullName evidence="1">DUF5615 domain-containing protein</fullName>
    </recommendedName>
</protein>
<dbReference type="InterPro" id="IPR041049">
    <property type="entry name" value="DUF5615"/>
</dbReference>
<proteinExistence type="predicted"/>
<dbReference type="RefSeq" id="WP_099435146.1">
    <property type="nucleotide sequence ID" value="NZ_WMIA01000011.1"/>
</dbReference>
<sequence>MKFLIDAQLPKKLVSLFQDLNQEAIYTLDLPKQNTTQDEEINELSCQYQYIVVTKDKDFLDSFILRKKPYKLLLITTGNIKNSDLINILSNNLLEIITLFENHYFIEVNQTQITIHQ</sequence>
<evidence type="ECO:0000259" key="1">
    <source>
        <dbReference type="Pfam" id="PF18480"/>
    </source>
</evidence>
<evidence type="ECO:0000313" key="2">
    <source>
        <dbReference type="EMBL" id="MTF39238.1"/>
    </source>
</evidence>
<dbReference type="AlphaFoldDB" id="A0A844GWG4"/>
<name>A0A844GWG4_9CHRO</name>
<feature type="domain" description="DUF5615" evidence="1">
    <location>
        <begin position="1"/>
        <end position="108"/>
    </location>
</feature>
<dbReference type="Pfam" id="PF18480">
    <property type="entry name" value="DUF5615"/>
    <property type="match status" value="1"/>
</dbReference>
<gene>
    <name evidence="2" type="ORF">GGC33_09880</name>
</gene>
<reference evidence="2 3" key="1">
    <citation type="submission" date="2019-11" db="EMBL/GenBank/DDBJ databases">
        <title>Isolation of a new High Light Tolerant Cyanobacteria.</title>
        <authorList>
            <person name="Dobson Z."/>
            <person name="Vaughn N."/>
            <person name="Vaughn M."/>
            <person name="Fromme P."/>
            <person name="Mazor Y."/>
        </authorList>
    </citation>
    <scope>NUCLEOTIDE SEQUENCE [LARGE SCALE GENOMIC DNA]</scope>
    <source>
        <strain evidence="2 3">0216</strain>
    </source>
</reference>
<evidence type="ECO:0000313" key="3">
    <source>
        <dbReference type="Proteomes" id="UP000437131"/>
    </source>
</evidence>
<dbReference type="Proteomes" id="UP000437131">
    <property type="component" value="Unassembled WGS sequence"/>
</dbReference>
<accession>A0A844GWG4</accession>
<comment type="caution">
    <text evidence="2">The sequence shown here is derived from an EMBL/GenBank/DDBJ whole genome shotgun (WGS) entry which is preliminary data.</text>
</comment>
<organism evidence="2 3">
    <name type="scientific">Cyanobacterium aponinum 0216</name>
    <dbReference type="NCBI Taxonomy" id="2676140"/>
    <lineage>
        <taxon>Bacteria</taxon>
        <taxon>Bacillati</taxon>
        <taxon>Cyanobacteriota</taxon>
        <taxon>Cyanophyceae</taxon>
        <taxon>Oscillatoriophycideae</taxon>
        <taxon>Chroococcales</taxon>
        <taxon>Geminocystaceae</taxon>
        <taxon>Cyanobacterium</taxon>
    </lineage>
</organism>
<dbReference type="EMBL" id="WMIA01000011">
    <property type="protein sequence ID" value="MTF39238.1"/>
    <property type="molecule type" value="Genomic_DNA"/>
</dbReference>